<evidence type="ECO:0000256" key="2">
    <source>
        <dbReference type="ARBA" id="ARBA00023172"/>
    </source>
</evidence>
<dbReference type="SMART" id="SM00857">
    <property type="entry name" value="Resolvase"/>
    <property type="match status" value="1"/>
</dbReference>
<name>A0A239FLI5_9BACT</name>
<dbReference type="InterPro" id="IPR036162">
    <property type="entry name" value="Resolvase-like_N_sf"/>
</dbReference>
<dbReference type="SUPFAM" id="SSF53041">
    <property type="entry name" value="Resolvase-like"/>
    <property type="match status" value="1"/>
</dbReference>
<organism evidence="4 5">
    <name type="scientific">Belliella buryatensis</name>
    <dbReference type="NCBI Taxonomy" id="1500549"/>
    <lineage>
        <taxon>Bacteria</taxon>
        <taxon>Pseudomonadati</taxon>
        <taxon>Bacteroidota</taxon>
        <taxon>Cytophagia</taxon>
        <taxon>Cytophagales</taxon>
        <taxon>Cyclobacteriaceae</taxon>
        <taxon>Belliella</taxon>
    </lineage>
</organism>
<dbReference type="RefSeq" id="WP_170932495.1">
    <property type="nucleotide sequence ID" value="NZ_FZOK01000013.1"/>
</dbReference>
<reference evidence="5" key="1">
    <citation type="submission" date="2017-06" db="EMBL/GenBank/DDBJ databases">
        <authorList>
            <person name="Varghese N."/>
            <person name="Submissions S."/>
        </authorList>
    </citation>
    <scope>NUCLEOTIDE SEQUENCE [LARGE SCALE GENOMIC DNA]</scope>
    <source>
        <strain evidence="5">5C</strain>
    </source>
</reference>
<feature type="domain" description="Resolvase/invertase-type recombinase catalytic" evidence="3">
    <location>
        <begin position="3"/>
        <end position="144"/>
    </location>
</feature>
<dbReference type="PANTHER" id="PTHR30461">
    <property type="entry name" value="DNA-INVERTASE FROM LAMBDOID PROPHAGE"/>
    <property type="match status" value="1"/>
</dbReference>
<dbReference type="Pfam" id="PF00239">
    <property type="entry name" value="Resolvase"/>
    <property type="match status" value="1"/>
</dbReference>
<evidence type="ECO:0000313" key="5">
    <source>
        <dbReference type="Proteomes" id="UP000198480"/>
    </source>
</evidence>
<gene>
    <name evidence="4" type="ORF">SAMN06295967_11323</name>
</gene>
<dbReference type="Proteomes" id="UP000198480">
    <property type="component" value="Unassembled WGS sequence"/>
</dbReference>
<proteinExistence type="predicted"/>
<dbReference type="Gene3D" id="3.40.50.1390">
    <property type="entry name" value="Resolvase, N-terminal catalytic domain"/>
    <property type="match status" value="1"/>
</dbReference>
<keyword evidence="2" id="KW-0233">DNA recombination</keyword>
<dbReference type="EMBL" id="FZOK01000013">
    <property type="protein sequence ID" value="SNS57730.1"/>
    <property type="molecule type" value="Genomic_DNA"/>
</dbReference>
<protein>
    <submittedName>
        <fullName evidence="4">Site-specific DNA recombinase</fullName>
    </submittedName>
</protein>
<dbReference type="InterPro" id="IPR050639">
    <property type="entry name" value="SSR_resolvase"/>
</dbReference>
<dbReference type="AlphaFoldDB" id="A0A239FLI5"/>
<dbReference type="PROSITE" id="PS51736">
    <property type="entry name" value="RECOMBINASES_3"/>
    <property type="match status" value="1"/>
</dbReference>
<evidence type="ECO:0000313" key="4">
    <source>
        <dbReference type="EMBL" id="SNS57730.1"/>
    </source>
</evidence>
<keyword evidence="1" id="KW-0238">DNA-binding</keyword>
<dbReference type="GO" id="GO:0000150">
    <property type="term" value="F:DNA strand exchange activity"/>
    <property type="evidence" value="ECO:0007669"/>
    <property type="project" value="InterPro"/>
</dbReference>
<keyword evidence="5" id="KW-1185">Reference proteome</keyword>
<dbReference type="PANTHER" id="PTHR30461:SF2">
    <property type="entry name" value="SERINE RECOMBINASE PINE-RELATED"/>
    <property type="match status" value="1"/>
</dbReference>
<evidence type="ECO:0000259" key="3">
    <source>
        <dbReference type="PROSITE" id="PS51736"/>
    </source>
</evidence>
<sequence length="202" mass="22992">MSISILYVRTSTVDQKTDRQRVNESSYDRVIEDKCSGSIPMFERPGGIELKKLIDAQVVSSLAVWQIDRCGRDLRDIINFIHYCTERKVPIHFVSQGLYTLDDKGEENPISKMIISILGVVAEMERKLIKERQLEGIAIAKLQKKYLGRKEGTKEDPITFLSKVKNKKAMGLLKKGYRMREVASISGVSINTVTKIKKLMLN</sequence>
<dbReference type="InterPro" id="IPR006119">
    <property type="entry name" value="Resolv_N"/>
</dbReference>
<dbReference type="CDD" id="cd03768">
    <property type="entry name" value="SR_ResInv"/>
    <property type="match status" value="1"/>
</dbReference>
<evidence type="ECO:0000256" key="1">
    <source>
        <dbReference type="ARBA" id="ARBA00023125"/>
    </source>
</evidence>
<accession>A0A239FLI5</accession>
<dbReference type="GO" id="GO:0003677">
    <property type="term" value="F:DNA binding"/>
    <property type="evidence" value="ECO:0007669"/>
    <property type="project" value="UniProtKB-KW"/>
</dbReference>